<dbReference type="EMBL" id="JAMKBI010000021">
    <property type="protein sequence ID" value="MCZ8535374.1"/>
    <property type="molecule type" value="Genomic_DNA"/>
</dbReference>
<evidence type="ECO:0000313" key="2">
    <source>
        <dbReference type="EMBL" id="MCZ8535374.1"/>
    </source>
</evidence>
<reference evidence="2" key="1">
    <citation type="submission" date="2022-05" db="EMBL/GenBank/DDBJ databases">
        <authorList>
            <person name="Colautti A."/>
            <person name="Iacumin L."/>
        </authorList>
    </citation>
    <scope>NUCLEOTIDE SEQUENCE</scope>
    <source>
        <strain evidence="2">DSM 30747</strain>
    </source>
</reference>
<organism evidence="2 3">
    <name type="scientific">Psychrobacillus psychrodurans</name>
    <dbReference type="NCBI Taxonomy" id="126157"/>
    <lineage>
        <taxon>Bacteria</taxon>
        <taxon>Bacillati</taxon>
        <taxon>Bacillota</taxon>
        <taxon>Bacilli</taxon>
        <taxon>Bacillales</taxon>
        <taxon>Bacillaceae</taxon>
        <taxon>Psychrobacillus</taxon>
    </lineage>
</organism>
<feature type="region of interest" description="Disordered" evidence="1">
    <location>
        <begin position="1"/>
        <end position="25"/>
    </location>
</feature>
<evidence type="ECO:0000313" key="3">
    <source>
        <dbReference type="Proteomes" id="UP001152172"/>
    </source>
</evidence>
<comment type="caution">
    <text evidence="2">The sequence shown here is derived from an EMBL/GenBank/DDBJ whole genome shotgun (WGS) entry which is preliminary data.</text>
</comment>
<evidence type="ECO:0000256" key="1">
    <source>
        <dbReference type="SAM" id="MobiDB-lite"/>
    </source>
</evidence>
<protein>
    <submittedName>
        <fullName evidence="2">Uncharacterized protein</fullName>
    </submittedName>
</protein>
<dbReference type="RefSeq" id="WP_269923348.1">
    <property type="nucleotide sequence ID" value="NZ_JAMKBI010000021.1"/>
</dbReference>
<dbReference type="AlphaFoldDB" id="A0A9X3LFG8"/>
<accession>A0A9X3LFG8</accession>
<sequence>MGLLQEGLTQKGEKSSPSEGIDEVMDPFEQVCRESCVPDKALDETAK</sequence>
<keyword evidence="3" id="KW-1185">Reference proteome</keyword>
<dbReference type="Proteomes" id="UP001152172">
    <property type="component" value="Unassembled WGS sequence"/>
</dbReference>
<proteinExistence type="predicted"/>
<gene>
    <name evidence="2" type="ORF">M9R61_18910</name>
</gene>
<name>A0A9X3LFG8_9BACI</name>